<gene>
    <name evidence="1" type="ordered locus">P9303_25871</name>
</gene>
<sequence>MITGGGFLFQLMTRSFPVINISADQIGSVPMSDQPLQNLEKQKLQGALQKVFQP</sequence>
<dbReference type="Proteomes" id="UP000002274">
    <property type="component" value="Chromosome"/>
</dbReference>
<dbReference type="KEGG" id="pmf:P9303_25871"/>
<dbReference type="HOGENOM" id="CLU_3046829_0_0_3"/>
<reference evidence="1 2" key="1">
    <citation type="journal article" date="2007" name="PLoS Genet.">
        <title>Patterns and implications of gene gain and loss in the evolution of Prochlorococcus.</title>
        <authorList>
            <person name="Kettler G.C."/>
            <person name="Martiny A.C."/>
            <person name="Huang K."/>
            <person name="Zucker J."/>
            <person name="Coleman M.L."/>
            <person name="Rodrigue S."/>
            <person name="Chen F."/>
            <person name="Lapidus A."/>
            <person name="Ferriera S."/>
            <person name="Johnson J."/>
            <person name="Steglich C."/>
            <person name="Church G.M."/>
            <person name="Richardson P."/>
            <person name="Chisholm S.W."/>
        </authorList>
    </citation>
    <scope>NUCLEOTIDE SEQUENCE [LARGE SCALE GENOMIC DNA]</scope>
    <source>
        <strain evidence="1 2">MIT 9303</strain>
    </source>
</reference>
<protein>
    <submittedName>
        <fullName evidence="1">Uncharacterized protein</fullName>
    </submittedName>
</protein>
<accession>A2CCV8</accession>
<evidence type="ECO:0000313" key="1">
    <source>
        <dbReference type="EMBL" id="ABM79318.1"/>
    </source>
</evidence>
<proteinExistence type="predicted"/>
<organism evidence="1 2">
    <name type="scientific">Prochlorococcus marinus (strain MIT 9303)</name>
    <dbReference type="NCBI Taxonomy" id="59922"/>
    <lineage>
        <taxon>Bacteria</taxon>
        <taxon>Bacillati</taxon>
        <taxon>Cyanobacteriota</taxon>
        <taxon>Cyanophyceae</taxon>
        <taxon>Synechococcales</taxon>
        <taxon>Prochlorococcaceae</taxon>
        <taxon>Prochlorococcus</taxon>
    </lineage>
</organism>
<dbReference type="AlphaFoldDB" id="A2CCV8"/>
<dbReference type="EMBL" id="CP000554">
    <property type="protein sequence ID" value="ABM79318.1"/>
    <property type="molecule type" value="Genomic_DNA"/>
</dbReference>
<name>A2CCV8_PROM3</name>
<evidence type="ECO:0000313" key="2">
    <source>
        <dbReference type="Proteomes" id="UP000002274"/>
    </source>
</evidence>